<sequence>MALLVAIIGSLAGFLFGYDEGIIAGSLALVKEHFALNHTEVGVMTSALPFGALLGSMLIGALLVSKLVKYFGRRSALSAAGLLFFLGALGAALAAEEWILIVSRFILGIAIGTAAVITPLYLAETAPEKWRGAMVAIYQLAITIGIVCAYSVNYLLIEQNAWRSMFASSAIPAALLTIFILFLPESPRWLYSVGRKKEAANALQRLRKENSSHELQHIELTLSREPHAQGWKQLFSRSMLPVLSLGMMLFCLQQLSGINVIIYYAPEIFKNLGFNNATGQILATMGIGLVNMLVTIGAIFWVDQLGRRKLLLIGFSGAFISLFALSLFSFYQTSLIASLSVICLTVYIFSFAISIGPIPHIAMSEIFPLHVRGAGMGLSSISNWGFNTLVVFSFPLLHAGIGIEYTFALYGAICFFGLIYSYYFMPETKGLSLETIEDYLMSGKPLKALGRRDSSAEVYDKYWVKG</sequence>
<evidence type="ECO:0000256" key="1">
    <source>
        <dbReference type="ARBA" id="ARBA00004651"/>
    </source>
</evidence>
<dbReference type="PROSITE" id="PS50850">
    <property type="entry name" value="MFS"/>
    <property type="match status" value="1"/>
</dbReference>
<feature type="transmembrane region" description="Helical" evidence="10">
    <location>
        <begin position="135"/>
        <end position="156"/>
    </location>
</feature>
<evidence type="ECO:0000259" key="11">
    <source>
        <dbReference type="PROSITE" id="PS50850"/>
    </source>
</evidence>
<feature type="transmembrane region" description="Helical" evidence="10">
    <location>
        <begin position="76"/>
        <end position="95"/>
    </location>
</feature>
<dbReference type="OrthoDB" id="5368493at2"/>
<evidence type="ECO:0000256" key="7">
    <source>
        <dbReference type="ARBA" id="ARBA00022989"/>
    </source>
</evidence>
<dbReference type="PRINTS" id="PR00171">
    <property type="entry name" value="SUGRTRNSPORT"/>
</dbReference>
<dbReference type="GO" id="GO:0022857">
    <property type="term" value="F:transmembrane transporter activity"/>
    <property type="evidence" value="ECO:0007669"/>
    <property type="project" value="InterPro"/>
</dbReference>
<evidence type="ECO:0000256" key="2">
    <source>
        <dbReference type="ARBA" id="ARBA00010992"/>
    </source>
</evidence>
<accession>A0A0W0XZY6</accession>
<evidence type="ECO:0000256" key="4">
    <source>
        <dbReference type="ARBA" id="ARBA00022475"/>
    </source>
</evidence>
<feature type="transmembrane region" description="Helical" evidence="10">
    <location>
        <begin position="277"/>
        <end position="303"/>
    </location>
</feature>
<dbReference type="RefSeq" id="WP_058507406.1">
    <property type="nucleotide sequence ID" value="NZ_CAAAIK010000005.1"/>
</dbReference>
<evidence type="ECO:0000256" key="10">
    <source>
        <dbReference type="SAM" id="Phobius"/>
    </source>
</evidence>
<dbReference type="InterPro" id="IPR036259">
    <property type="entry name" value="MFS_trans_sf"/>
</dbReference>
<evidence type="ECO:0000313" key="13">
    <source>
        <dbReference type="Proteomes" id="UP000054618"/>
    </source>
</evidence>
<reference evidence="12 13" key="1">
    <citation type="submission" date="2015-11" db="EMBL/GenBank/DDBJ databases">
        <title>Genomic analysis of 38 Legionella species identifies large and diverse effector repertoires.</title>
        <authorList>
            <person name="Burstein D."/>
            <person name="Amaro F."/>
            <person name="Zusman T."/>
            <person name="Lifshitz Z."/>
            <person name="Cohen O."/>
            <person name="Gilbert J.A."/>
            <person name="Pupko T."/>
            <person name="Shuman H.A."/>
            <person name="Segal G."/>
        </authorList>
    </citation>
    <scope>NUCLEOTIDE SEQUENCE [LARGE SCALE GENOMIC DNA]</scope>
    <source>
        <strain evidence="12 13">CDC#1442-AUS-E</strain>
    </source>
</reference>
<evidence type="ECO:0000313" key="12">
    <source>
        <dbReference type="EMBL" id="KTD49958.1"/>
    </source>
</evidence>
<dbReference type="SUPFAM" id="SSF103473">
    <property type="entry name" value="MFS general substrate transporter"/>
    <property type="match status" value="1"/>
</dbReference>
<keyword evidence="6 10" id="KW-0812">Transmembrane</keyword>
<dbReference type="PROSITE" id="PS00216">
    <property type="entry name" value="SUGAR_TRANSPORT_1"/>
    <property type="match status" value="1"/>
</dbReference>
<feature type="transmembrane region" description="Helical" evidence="10">
    <location>
        <begin position="407"/>
        <end position="425"/>
    </location>
</feature>
<dbReference type="PANTHER" id="PTHR48020:SF12">
    <property type="entry name" value="PROTON MYO-INOSITOL COTRANSPORTER"/>
    <property type="match status" value="1"/>
</dbReference>
<name>A0A0W0XZY6_9GAMM</name>
<keyword evidence="13" id="KW-1185">Reference proteome</keyword>
<feature type="transmembrane region" description="Helical" evidence="10">
    <location>
        <begin position="310"/>
        <end position="331"/>
    </location>
</feature>
<dbReference type="EMBL" id="LNYS01000008">
    <property type="protein sequence ID" value="KTD49958.1"/>
    <property type="molecule type" value="Genomic_DNA"/>
</dbReference>
<dbReference type="PROSITE" id="PS00217">
    <property type="entry name" value="SUGAR_TRANSPORT_2"/>
    <property type="match status" value="1"/>
</dbReference>
<evidence type="ECO:0000256" key="9">
    <source>
        <dbReference type="RuleBase" id="RU003346"/>
    </source>
</evidence>
<dbReference type="InterPro" id="IPR005829">
    <property type="entry name" value="Sugar_transporter_CS"/>
</dbReference>
<dbReference type="InterPro" id="IPR005828">
    <property type="entry name" value="MFS_sugar_transport-like"/>
</dbReference>
<keyword evidence="8 10" id="KW-0472">Membrane</keyword>
<dbReference type="InterPro" id="IPR003663">
    <property type="entry name" value="Sugar/inositol_transpt"/>
</dbReference>
<gene>
    <name evidence="12" type="primary">ywtG</name>
    <name evidence="12" type="ORF">Lqui_1283</name>
</gene>
<keyword evidence="4" id="KW-1003">Cell membrane</keyword>
<dbReference type="NCBIfam" id="TIGR00879">
    <property type="entry name" value="SP"/>
    <property type="match status" value="1"/>
</dbReference>
<evidence type="ECO:0000256" key="5">
    <source>
        <dbReference type="ARBA" id="ARBA00022597"/>
    </source>
</evidence>
<proteinExistence type="inferred from homology"/>
<feature type="transmembrane region" description="Helical" evidence="10">
    <location>
        <begin position="41"/>
        <end position="64"/>
    </location>
</feature>
<keyword evidence="7 10" id="KW-1133">Transmembrane helix</keyword>
<evidence type="ECO:0000256" key="6">
    <source>
        <dbReference type="ARBA" id="ARBA00022692"/>
    </source>
</evidence>
<dbReference type="InterPro" id="IPR050814">
    <property type="entry name" value="Myo-inositol_Transporter"/>
</dbReference>
<protein>
    <submittedName>
        <fullName evidence="12">D-xylose proton symporter</fullName>
    </submittedName>
</protein>
<dbReference type="FunFam" id="1.20.1250.20:FF:000218">
    <property type="entry name" value="facilitated trehalose transporter Tret1"/>
    <property type="match status" value="1"/>
</dbReference>
<evidence type="ECO:0000256" key="3">
    <source>
        <dbReference type="ARBA" id="ARBA00022448"/>
    </source>
</evidence>
<dbReference type="Pfam" id="PF00083">
    <property type="entry name" value="Sugar_tr"/>
    <property type="match status" value="1"/>
</dbReference>
<feature type="transmembrane region" description="Helical" evidence="10">
    <location>
        <begin position="162"/>
        <end position="183"/>
    </location>
</feature>
<feature type="transmembrane region" description="Helical" evidence="10">
    <location>
        <begin position="242"/>
        <end position="265"/>
    </location>
</feature>
<dbReference type="Gene3D" id="1.20.1250.20">
    <property type="entry name" value="MFS general substrate transporter like domains"/>
    <property type="match status" value="2"/>
</dbReference>
<feature type="domain" description="Major facilitator superfamily (MFS) profile" evidence="11">
    <location>
        <begin position="5"/>
        <end position="429"/>
    </location>
</feature>
<dbReference type="InterPro" id="IPR020846">
    <property type="entry name" value="MFS_dom"/>
</dbReference>
<dbReference type="GO" id="GO:0005886">
    <property type="term" value="C:plasma membrane"/>
    <property type="evidence" value="ECO:0007669"/>
    <property type="project" value="UniProtKB-SubCell"/>
</dbReference>
<organism evidence="12 13">
    <name type="scientific">Legionella quinlivanii</name>
    <dbReference type="NCBI Taxonomy" id="45073"/>
    <lineage>
        <taxon>Bacteria</taxon>
        <taxon>Pseudomonadati</taxon>
        <taxon>Pseudomonadota</taxon>
        <taxon>Gammaproteobacteria</taxon>
        <taxon>Legionellales</taxon>
        <taxon>Legionellaceae</taxon>
        <taxon>Legionella</taxon>
    </lineage>
</organism>
<feature type="transmembrane region" description="Helical" evidence="10">
    <location>
        <begin position="337"/>
        <end position="363"/>
    </location>
</feature>
<keyword evidence="5" id="KW-0762">Sugar transport</keyword>
<keyword evidence="3 9" id="KW-0813">Transport</keyword>
<dbReference type="STRING" id="45073.Lqui_1283"/>
<dbReference type="Proteomes" id="UP000054618">
    <property type="component" value="Unassembled WGS sequence"/>
</dbReference>
<comment type="caution">
    <text evidence="12">The sequence shown here is derived from an EMBL/GenBank/DDBJ whole genome shotgun (WGS) entry which is preliminary data.</text>
</comment>
<feature type="transmembrane region" description="Helical" evidence="10">
    <location>
        <begin position="101"/>
        <end position="123"/>
    </location>
</feature>
<comment type="subcellular location">
    <subcellularLocation>
        <location evidence="1">Cell membrane</location>
        <topology evidence="1">Multi-pass membrane protein</topology>
    </subcellularLocation>
</comment>
<comment type="similarity">
    <text evidence="2 9">Belongs to the major facilitator superfamily. Sugar transporter (TC 2.A.1.1) family.</text>
</comment>
<dbReference type="AlphaFoldDB" id="A0A0W0XZY6"/>
<evidence type="ECO:0000256" key="8">
    <source>
        <dbReference type="ARBA" id="ARBA00023136"/>
    </source>
</evidence>
<dbReference type="PANTHER" id="PTHR48020">
    <property type="entry name" value="PROTON MYO-INOSITOL COTRANSPORTER"/>
    <property type="match status" value="1"/>
</dbReference>
<dbReference type="PATRIC" id="fig|45073.5.peg.1354"/>